<dbReference type="EMBL" id="NMQW01000014">
    <property type="protein sequence ID" value="OXM86515.1"/>
    <property type="molecule type" value="Genomic_DNA"/>
</dbReference>
<dbReference type="InterPro" id="IPR051465">
    <property type="entry name" value="Cell_Envelope_Struct_Comp"/>
</dbReference>
<dbReference type="OrthoDB" id="1723494at2"/>
<keyword evidence="1" id="KW-0732">Signal</keyword>
<feature type="chain" id="PRO_5013031294" evidence="1">
    <location>
        <begin position="37"/>
        <end position="256"/>
    </location>
</feature>
<evidence type="ECO:0000313" key="4">
    <source>
        <dbReference type="Proteomes" id="UP000215509"/>
    </source>
</evidence>
<dbReference type="PANTHER" id="PTHR43308">
    <property type="entry name" value="OUTER MEMBRANE PROTEIN ALPHA-RELATED"/>
    <property type="match status" value="1"/>
</dbReference>
<keyword evidence="4" id="KW-1185">Reference proteome</keyword>
<dbReference type="Pfam" id="PF00395">
    <property type="entry name" value="SLH"/>
    <property type="match status" value="3"/>
</dbReference>
<feature type="signal peptide" evidence="1">
    <location>
        <begin position="1"/>
        <end position="36"/>
    </location>
</feature>
<evidence type="ECO:0000313" key="3">
    <source>
        <dbReference type="EMBL" id="OXM86515.1"/>
    </source>
</evidence>
<dbReference type="AlphaFoldDB" id="A0A229UTM2"/>
<comment type="caution">
    <text evidence="3">The sequence shown here is derived from an EMBL/GenBank/DDBJ whole genome shotgun (WGS) entry which is preliminary data.</text>
</comment>
<evidence type="ECO:0000259" key="2">
    <source>
        <dbReference type="PROSITE" id="PS51272"/>
    </source>
</evidence>
<feature type="domain" description="SLH" evidence="2">
    <location>
        <begin position="196"/>
        <end position="256"/>
    </location>
</feature>
<dbReference type="Proteomes" id="UP000215509">
    <property type="component" value="Unassembled WGS sequence"/>
</dbReference>
<reference evidence="3 4" key="1">
    <citation type="submission" date="2017-07" db="EMBL/GenBank/DDBJ databases">
        <title>Genome sequencing and assembly of Paenibacillus rigui.</title>
        <authorList>
            <person name="Mayilraj S."/>
        </authorList>
    </citation>
    <scope>NUCLEOTIDE SEQUENCE [LARGE SCALE GENOMIC DNA]</scope>
    <source>
        <strain evidence="3 4">JCM 16352</strain>
    </source>
</reference>
<dbReference type="InterPro" id="IPR001119">
    <property type="entry name" value="SLH_dom"/>
</dbReference>
<dbReference type="PANTHER" id="PTHR43308:SF5">
    <property type="entry name" value="S-LAYER PROTEIN _ PEPTIDOGLYCAN ENDO-BETA-N-ACETYLGLUCOSAMINIDASE"/>
    <property type="match status" value="1"/>
</dbReference>
<accession>A0A229UTM2</accession>
<protein>
    <submittedName>
        <fullName evidence="3">S-layer protein</fullName>
    </submittedName>
</protein>
<dbReference type="PROSITE" id="PS51272">
    <property type="entry name" value="SLH"/>
    <property type="match status" value="3"/>
</dbReference>
<evidence type="ECO:0000256" key="1">
    <source>
        <dbReference type="SAM" id="SignalP"/>
    </source>
</evidence>
<gene>
    <name evidence="3" type="ORF">CF651_10105</name>
</gene>
<organism evidence="3 4">
    <name type="scientific">Paenibacillus rigui</name>
    <dbReference type="NCBI Taxonomy" id="554312"/>
    <lineage>
        <taxon>Bacteria</taxon>
        <taxon>Bacillati</taxon>
        <taxon>Bacillota</taxon>
        <taxon>Bacilli</taxon>
        <taxon>Bacillales</taxon>
        <taxon>Paenibacillaceae</taxon>
        <taxon>Paenibacillus</taxon>
    </lineage>
</organism>
<sequence>MLRSEMAVKSAFFKKTAQLLVTMLLVTALVPVLAFADTASSDAAESVTTTDSVYTDVNTTTTNSVYTDVYSFEDLQDHWAKSDVQYLVSKKIINGVSETSFAPERDITRAEFAALVVRALGLTDAGAASASFTDVASDAWYASTVTAATYAGIINGYDDNTFRPDAKITREELAAIVIRALDHADVATNISNPEDVLKKYTDSGNISWAQKELAAAINIGLISGMTEDTLAPEAQATRAQAAVVLKRVLGILSLIK</sequence>
<feature type="domain" description="SLH" evidence="2">
    <location>
        <begin position="67"/>
        <end position="126"/>
    </location>
</feature>
<proteinExistence type="predicted"/>
<name>A0A229UTM2_9BACL</name>
<feature type="domain" description="SLH" evidence="2">
    <location>
        <begin position="128"/>
        <end position="191"/>
    </location>
</feature>